<proteinExistence type="predicted"/>
<sequence length="69" mass="7655">MGGGLGRVDVVDVVDGWVGRVGNLVHMSKREIEKLKERGGRDLCLVDLDQTEKYLGVRGKALAPWFFLV</sequence>
<dbReference type="EMBL" id="PQXN01000021">
    <property type="protein sequence ID" value="TGO62242.1"/>
    <property type="molecule type" value="Genomic_DNA"/>
</dbReference>
<evidence type="ECO:0000313" key="2">
    <source>
        <dbReference type="Proteomes" id="UP000297527"/>
    </source>
</evidence>
<evidence type="ECO:0000313" key="1">
    <source>
        <dbReference type="EMBL" id="TGO62242.1"/>
    </source>
</evidence>
<dbReference type="Proteomes" id="UP000297527">
    <property type="component" value="Unassembled WGS sequence"/>
</dbReference>
<protein>
    <submittedName>
        <fullName evidence="1">Uncharacterized protein</fullName>
    </submittedName>
</protein>
<accession>A0A4Z1IRW8</accession>
<organism evidence="1 2">
    <name type="scientific">Botryotinia convoluta</name>
    <dbReference type="NCBI Taxonomy" id="54673"/>
    <lineage>
        <taxon>Eukaryota</taxon>
        <taxon>Fungi</taxon>
        <taxon>Dikarya</taxon>
        <taxon>Ascomycota</taxon>
        <taxon>Pezizomycotina</taxon>
        <taxon>Leotiomycetes</taxon>
        <taxon>Helotiales</taxon>
        <taxon>Sclerotiniaceae</taxon>
        <taxon>Botryotinia</taxon>
    </lineage>
</organism>
<dbReference type="AlphaFoldDB" id="A0A4Z1IRW8"/>
<gene>
    <name evidence="1" type="ORF">BCON_0021g00550</name>
</gene>
<comment type="caution">
    <text evidence="1">The sequence shown here is derived from an EMBL/GenBank/DDBJ whole genome shotgun (WGS) entry which is preliminary data.</text>
</comment>
<name>A0A4Z1IRW8_9HELO</name>
<keyword evidence="2" id="KW-1185">Reference proteome</keyword>
<reference evidence="1 2" key="1">
    <citation type="submission" date="2017-12" db="EMBL/GenBank/DDBJ databases">
        <title>Comparative genomics of Botrytis spp.</title>
        <authorList>
            <person name="Valero-Jimenez C.A."/>
            <person name="Tapia P."/>
            <person name="Veloso J."/>
            <person name="Silva-Moreno E."/>
            <person name="Staats M."/>
            <person name="Valdes J.H."/>
            <person name="Van Kan J.A.L."/>
        </authorList>
    </citation>
    <scope>NUCLEOTIDE SEQUENCE [LARGE SCALE GENOMIC DNA]</scope>
    <source>
        <strain evidence="1 2">MUCL11595</strain>
    </source>
</reference>